<dbReference type="PANTHER" id="PTHR43191">
    <property type="entry name" value="RRNA METHYLTRANSFERASE 3"/>
    <property type="match status" value="1"/>
</dbReference>
<gene>
    <name evidence="4" type="ORF">COX05_01825</name>
</gene>
<dbReference type="Proteomes" id="UP000228495">
    <property type="component" value="Unassembled WGS sequence"/>
</dbReference>
<dbReference type="SUPFAM" id="SSF75217">
    <property type="entry name" value="alpha/beta knot"/>
    <property type="match status" value="1"/>
</dbReference>
<evidence type="ECO:0000256" key="1">
    <source>
        <dbReference type="ARBA" id="ARBA00022603"/>
    </source>
</evidence>
<dbReference type="Pfam" id="PF00588">
    <property type="entry name" value="SpoU_methylase"/>
    <property type="match status" value="1"/>
</dbReference>
<accession>A0A2H0BGH0</accession>
<keyword evidence="1 4" id="KW-0489">Methyltransferase</keyword>
<dbReference type="InterPro" id="IPR001537">
    <property type="entry name" value="SpoU_MeTrfase"/>
</dbReference>
<dbReference type="GO" id="GO:0003723">
    <property type="term" value="F:RNA binding"/>
    <property type="evidence" value="ECO:0007669"/>
    <property type="project" value="InterPro"/>
</dbReference>
<reference evidence="4 5" key="1">
    <citation type="submission" date="2017-09" db="EMBL/GenBank/DDBJ databases">
        <title>Depth-based differentiation of microbial function through sediment-hosted aquifers and enrichment of novel symbionts in the deep terrestrial subsurface.</title>
        <authorList>
            <person name="Probst A.J."/>
            <person name="Ladd B."/>
            <person name="Jarett J.K."/>
            <person name="Geller-Mcgrath D.E."/>
            <person name="Sieber C.M."/>
            <person name="Emerson J.B."/>
            <person name="Anantharaman K."/>
            <person name="Thomas B.C."/>
            <person name="Malmstrom R."/>
            <person name="Stieglmeier M."/>
            <person name="Klingl A."/>
            <person name="Woyke T."/>
            <person name="Ryan C.M."/>
            <person name="Banfield J.F."/>
        </authorList>
    </citation>
    <scope>NUCLEOTIDE SEQUENCE [LARGE SCALE GENOMIC DNA]</scope>
    <source>
        <strain evidence="4">CG22_combo_CG10-13_8_21_14_all_39_12</strain>
    </source>
</reference>
<dbReference type="GO" id="GO:0008173">
    <property type="term" value="F:RNA methyltransferase activity"/>
    <property type="evidence" value="ECO:0007669"/>
    <property type="project" value="InterPro"/>
</dbReference>
<dbReference type="PANTHER" id="PTHR43191:SF2">
    <property type="entry name" value="RRNA METHYLTRANSFERASE 3, MITOCHONDRIAL"/>
    <property type="match status" value="1"/>
</dbReference>
<name>A0A2H0BGH0_UNCKA</name>
<keyword evidence="2 4" id="KW-0808">Transferase</keyword>
<proteinExistence type="predicted"/>
<evidence type="ECO:0000256" key="2">
    <source>
        <dbReference type="ARBA" id="ARBA00022679"/>
    </source>
</evidence>
<evidence type="ECO:0000313" key="4">
    <source>
        <dbReference type="EMBL" id="PIP56669.1"/>
    </source>
</evidence>
<dbReference type="Gene3D" id="3.40.1280.10">
    <property type="match status" value="1"/>
</dbReference>
<protein>
    <submittedName>
        <fullName evidence="4">rRNA methyltransferase</fullName>
    </submittedName>
</protein>
<dbReference type="InterPro" id="IPR051259">
    <property type="entry name" value="rRNA_Methyltransferase"/>
</dbReference>
<dbReference type="InterPro" id="IPR029026">
    <property type="entry name" value="tRNA_m1G_MTases_N"/>
</dbReference>
<comment type="caution">
    <text evidence="4">The sequence shown here is derived from an EMBL/GenBank/DDBJ whole genome shotgun (WGS) entry which is preliminary data.</text>
</comment>
<evidence type="ECO:0000313" key="5">
    <source>
        <dbReference type="Proteomes" id="UP000228495"/>
    </source>
</evidence>
<dbReference type="GO" id="GO:0032259">
    <property type="term" value="P:methylation"/>
    <property type="evidence" value="ECO:0007669"/>
    <property type="project" value="UniProtKB-KW"/>
</dbReference>
<organism evidence="4 5">
    <name type="scientific">candidate division WWE3 bacterium CG22_combo_CG10-13_8_21_14_all_39_12</name>
    <dbReference type="NCBI Taxonomy" id="1975094"/>
    <lineage>
        <taxon>Bacteria</taxon>
        <taxon>Katanobacteria</taxon>
    </lineage>
</organism>
<feature type="domain" description="tRNA/rRNA methyltransferase SpoU type" evidence="3">
    <location>
        <begin position="132"/>
        <end position="269"/>
    </location>
</feature>
<dbReference type="GO" id="GO:0006396">
    <property type="term" value="P:RNA processing"/>
    <property type="evidence" value="ECO:0007669"/>
    <property type="project" value="InterPro"/>
</dbReference>
<evidence type="ECO:0000259" key="3">
    <source>
        <dbReference type="Pfam" id="PF00588"/>
    </source>
</evidence>
<sequence>MLALSINYFLNERLFPLSQRRIIKETQFIMSEKRFSPAFKTYNKKFKYSFTFGIYPTLDLLKMMPDKALKVVFMDEAKDNAVVGECMEICRREDIPYEFNGKLIDRVATKENTYAVGAFEKYYSELEKNKDHLVLVEPRDMGNIGTIIRAMAAFNVYNLAIIRPAADIFDPRAVRSAMGSLFRVNFEYFDNYTEYHRAHKNHNLYPFVLDQDAKKLSETTFSGLKSLVFGNEGHGLPDEISSIGTKVMISQSPHVDSLNLSVSVGIALWEAYKQSA</sequence>
<dbReference type="InterPro" id="IPR029028">
    <property type="entry name" value="Alpha/beta_knot_MTases"/>
</dbReference>
<dbReference type="EMBL" id="PCSU01000027">
    <property type="protein sequence ID" value="PIP56669.1"/>
    <property type="molecule type" value="Genomic_DNA"/>
</dbReference>
<dbReference type="CDD" id="cd18082">
    <property type="entry name" value="SpoU-like_family"/>
    <property type="match status" value="1"/>
</dbReference>
<dbReference type="AlphaFoldDB" id="A0A2H0BGH0"/>